<dbReference type="GeneID" id="93588237"/>
<dbReference type="EMBL" id="SAEB01000007">
    <property type="protein sequence ID" value="RVD84161.1"/>
    <property type="molecule type" value="Genomic_DNA"/>
</dbReference>
<dbReference type="VEuPathDB" id="FungiDB:DFL_005926"/>
<feature type="compositionally biased region" description="Basic and acidic residues" evidence="1">
    <location>
        <begin position="1"/>
        <end position="16"/>
    </location>
</feature>
<evidence type="ECO:0000256" key="2">
    <source>
        <dbReference type="SAM" id="Phobius"/>
    </source>
</evidence>
<name>A0A436ZYR5_ARTFL</name>
<proteinExistence type="predicted"/>
<keyword evidence="2" id="KW-0812">Transmembrane</keyword>
<evidence type="ECO:0000256" key="1">
    <source>
        <dbReference type="SAM" id="MobiDB-lite"/>
    </source>
</evidence>
<organism evidence="3 4">
    <name type="scientific">Arthrobotrys flagrans</name>
    <name type="common">Nematode-trapping fungus</name>
    <name type="synonym">Trichothecium flagrans</name>
    <dbReference type="NCBI Taxonomy" id="97331"/>
    <lineage>
        <taxon>Eukaryota</taxon>
        <taxon>Fungi</taxon>
        <taxon>Dikarya</taxon>
        <taxon>Ascomycota</taxon>
        <taxon>Pezizomycotina</taxon>
        <taxon>Orbiliomycetes</taxon>
        <taxon>Orbiliales</taxon>
        <taxon>Orbiliaceae</taxon>
        <taxon>Arthrobotrys</taxon>
    </lineage>
</organism>
<sequence>MSHPRRTDIRTSRDISPEPTSGGSCLISLETGKLVGIVGQNLRISTSRKNFKISFIGCTPLPSKRYPSMYFHIANMCFFKAFYIATASTTILILHFN</sequence>
<dbReference type="Proteomes" id="UP000283090">
    <property type="component" value="Unassembled WGS sequence"/>
</dbReference>
<accession>A0A436ZYR5</accession>
<reference evidence="3 4" key="1">
    <citation type="submission" date="2019-01" db="EMBL/GenBank/DDBJ databases">
        <title>Intercellular communication is required for trap formation in the nematode-trapping fungus Duddingtonia flagrans.</title>
        <authorList>
            <person name="Youssar L."/>
            <person name="Wernet V."/>
            <person name="Hensel N."/>
            <person name="Hildebrandt H.-G."/>
            <person name="Fischer R."/>
        </authorList>
    </citation>
    <scope>NUCLEOTIDE SEQUENCE [LARGE SCALE GENOMIC DNA]</scope>
    <source>
        <strain evidence="3 4">CBS H-5679</strain>
    </source>
</reference>
<feature type="transmembrane region" description="Helical" evidence="2">
    <location>
        <begin position="73"/>
        <end position="96"/>
    </location>
</feature>
<feature type="region of interest" description="Disordered" evidence="1">
    <location>
        <begin position="1"/>
        <end position="23"/>
    </location>
</feature>
<dbReference type="AlphaFoldDB" id="A0A436ZYR5"/>
<keyword evidence="2" id="KW-0472">Membrane</keyword>
<keyword evidence="2" id="KW-1133">Transmembrane helix</keyword>
<comment type="caution">
    <text evidence="3">The sequence shown here is derived from an EMBL/GenBank/DDBJ whole genome shotgun (WGS) entry which is preliminary data.</text>
</comment>
<gene>
    <name evidence="3" type="ORF">DFL_005926</name>
</gene>
<evidence type="ECO:0000313" key="3">
    <source>
        <dbReference type="EMBL" id="RVD84161.1"/>
    </source>
</evidence>
<keyword evidence="4" id="KW-1185">Reference proteome</keyword>
<protein>
    <submittedName>
        <fullName evidence="3">Uncharacterized protein</fullName>
    </submittedName>
</protein>
<dbReference type="RefSeq" id="XP_067489705.1">
    <property type="nucleotide sequence ID" value="XM_067635257.1"/>
</dbReference>
<evidence type="ECO:0000313" key="4">
    <source>
        <dbReference type="Proteomes" id="UP000283090"/>
    </source>
</evidence>